<dbReference type="RefSeq" id="WP_210089904.1">
    <property type="nucleotide sequence ID" value="NZ_JAGGKG010000014.1"/>
</dbReference>
<keyword evidence="2" id="KW-1185">Reference proteome</keyword>
<name>A0ABS4FUQ6_9BACL</name>
<dbReference type="PANTHER" id="PTHR38733">
    <property type="entry name" value="PROTEIN MCRC"/>
    <property type="match status" value="1"/>
</dbReference>
<dbReference type="PANTHER" id="PTHR38733:SF1">
    <property type="entry name" value="TYPE IV METHYL-DIRECTED RESTRICTION ENZYME ECOKMCRBC"/>
    <property type="match status" value="1"/>
</dbReference>
<dbReference type="Proteomes" id="UP001519272">
    <property type="component" value="Unassembled WGS sequence"/>
</dbReference>
<evidence type="ECO:0000313" key="1">
    <source>
        <dbReference type="EMBL" id="MBP1906308.1"/>
    </source>
</evidence>
<reference evidence="1 2" key="1">
    <citation type="submission" date="2021-03" db="EMBL/GenBank/DDBJ databases">
        <title>Genomic Encyclopedia of Type Strains, Phase IV (KMG-IV): sequencing the most valuable type-strain genomes for metagenomic binning, comparative biology and taxonomic classification.</title>
        <authorList>
            <person name="Goeker M."/>
        </authorList>
    </citation>
    <scope>NUCLEOTIDE SEQUENCE [LARGE SCALE GENOMIC DNA]</scope>
    <source>
        <strain evidence="1 2">DSM 14349</strain>
    </source>
</reference>
<dbReference type="EMBL" id="JAGGKG010000014">
    <property type="protein sequence ID" value="MBP1906308.1"/>
    <property type="molecule type" value="Genomic_DNA"/>
</dbReference>
<sequence length="427" mass="49046">MRREIHVYYGEGVHRFALTQRDEVVLRSMLQEQDRWTRTTPSGRKSFEPLVTDFQRIDNNYCSFNPGPYVGVVALNDARLIFNAPKWLRGLNNNHLYYMLIRSNPLLPKTVDLPELPSEQTVSAKGLLEPLFNLFVSETLSALKKGVYKTYVKEDIVSPNLKGKLDFSRQVRLDVASKPYFATQRQTFTDKNSLNELLYWACKVIEVNSQNSKTLALTEQILGLLPKFKINNISKLQFVYPERRGFHLRWAVTLAKLVVNKESVSFEGHQEQLFSMVINLFDLFENYVASELILRDTKFRHQFEIPFVDQSGSGTNTGWDRRKVFPDIVYNGTNRFVLDVKMKKIRGSGPDINDIYQIHFYAMLLGVARAVIVHPIGSLTAEIKKFPVSYNPGNSIEIICYGLPIVGTESEMINSVEELYSYLMTSV</sequence>
<keyword evidence="1" id="KW-0255">Endonuclease</keyword>
<comment type="caution">
    <text evidence="1">The sequence shown here is derived from an EMBL/GenBank/DDBJ whole genome shotgun (WGS) entry which is preliminary data.</text>
</comment>
<dbReference type="InterPro" id="IPR019292">
    <property type="entry name" value="McrC"/>
</dbReference>
<dbReference type="Pfam" id="PF10117">
    <property type="entry name" value="McrBC"/>
    <property type="match status" value="1"/>
</dbReference>
<evidence type="ECO:0000313" key="2">
    <source>
        <dbReference type="Proteomes" id="UP001519272"/>
    </source>
</evidence>
<keyword evidence="1" id="KW-0540">Nuclease</keyword>
<protein>
    <submittedName>
        <fullName evidence="1">5-methylcytosine-specific restriction endonuclease McrBC regulatory subunit McrC</fullName>
    </submittedName>
</protein>
<organism evidence="1 2">
    <name type="scientific">Paenibacillus turicensis</name>
    <dbReference type="NCBI Taxonomy" id="160487"/>
    <lineage>
        <taxon>Bacteria</taxon>
        <taxon>Bacillati</taxon>
        <taxon>Bacillota</taxon>
        <taxon>Bacilli</taxon>
        <taxon>Bacillales</taxon>
        <taxon>Paenibacillaceae</taxon>
        <taxon>Paenibacillus</taxon>
    </lineage>
</organism>
<proteinExistence type="predicted"/>
<gene>
    <name evidence="1" type="ORF">J2Z32_002957</name>
</gene>
<accession>A0ABS4FUQ6</accession>
<dbReference type="GO" id="GO:0004519">
    <property type="term" value="F:endonuclease activity"/>
    <property type="evidence" value="ECO:0007669"/>
    <property type="project" value="UniProtKB-KW"/>
</dbReference>
<keyword evidence="1" id="KW-0378">Hydrolase</keyword>